<feature type="non-terminal residue" evidence="1">
    <location>
        <position position="111"/>
    </location>
</feature>
<proteinExistence type="predicted"/>
<keyword evidence="2" id="KW-1185">Reference proteome</keyword>
<dbReference type="AlphaFoldDB" id="A0A6A5JUZ4"/>
<evidence type="ECO:0000313" key="1">
    <source>
        <dbReference type="EMBL" id="KAF1828015.1"/>
    </source>
</evidence>
<organism evidence="1 2">
    <name type="scientific">Decorospora gaudefroyi</name>
    <dbReference type="NCBI Taxonomy" id="184978"/>
    <lineage>
        <taxon>Eukaryota</taxon>
        <taxon>Fungi</taxon>
        <taxon>Dikarya</taxon>
        <taxon>Ascomycota</taxon>
        <taxon>Pezizomycotina</taxon>
        <taxon>Dothideomycetes</taxon>
        <taxon>Pleosporomycetidae</taxon>
        <taxon>Pleosporales</taxon>
        <taxon>Pleosporineae</taxon>
        <taxon>Pleosporaceae</taxon>
        <taxon>Decorospora</taxon>
    </lineage>
</organism>
<dbReference type="OrthoDB" id="3439492at2759"/>
<name>A0A6A5JUZ4_9PLEO</name>
<evidence type="ECO:0000313" key="2">
    <source>
        <dbReference type="Proteomes" id="UP000800040"/>
    </source>
</evidence>
<evidence type="ECO:0008006" key="3">
    <source>
        <dbReference type="Google" id="ProtNLM"/>
    </source>
</evidence>
<dbReference type="Proteomes" id="UP000800040">
    <property type="component" value="Unassembled WGS sequence"/>
</dbReference>
<sequence>MATRILRMNNDHEPLGHLWVTNFLRRNPRVHSVVGRSIEASRAEAATPELIRDFLELFERTRLRLNIPPEAIWNMDETGLALENCEWVSIVECVSATGQRLRPAIIFKGKH</sequence>
<dbReference type="EMBL" id="ML975785">
    <property type="protein sequence ID" value="KAF1828015.1"/>
    <property type="molecule type" value="Genomic_DNA"/>
</dbReference>
<accession>A0A6A5JUZ4</accession>
<gene>
    <name evidence="1" type="ORF">BDW02DRAFT_538758</name>
</gene>
<reference evidence="1" key="1">
    <citation type="submission" date="2020-01" db="EMBL/GenBank/DDBJ databases">
        <authorList>
            <consortium name="DOE Joint Genome Institute"/>
            <person name="Haridas S."/>
            <person name="Albert R."/>
            <person name="Binder M."/>
            <person name="Bloem J."/>
            <person name="Labutti K."/>
            <person name="Salamov A."/>
            <person name="Andreopoulos B."/>
            <person name="Baker S.E."/>
            <person name="Barry K."/>
            <person name="Bills G."/>
            <person name="Bluhm B.H."/>
            <person name="Cannon C."/>
            <person name="Castanera R."/>
            <person name="Culley D.E."/>
            <person name="Daum C."/>
            <person name="Ezra D."/>
            <person name="Gonzalez J.B."/>
            <person name="Henrissat B."/>
            <person name="Kuo A."/>
            <person name="Liang C."/>
            <person name="Lipzen A."/>
            <person name="Lutzoni F."/>
            <person name="Magnuson J."/>
            <person name="Mondo S."/>
            <person name="Nolan M."/>
            <person name="Ohm R."/>
            <person name="Pangilinan J."/>
            <person name="Park H.-J."/>
            <person name="Ramirez L."/>
            <person name="Alfaro M."/>
            <person name="Sun H."/>
            <person name="Tritt A."/>
            <person name="Yoshinaga Y."/>
            <person name="Zwiers L.-H."/>
            <person name="Turgeon B.G."/>
            <person name="Goodwin S.B."/>
            <person name="Spatafora J.W."/>
            <person name="Crous P.W."/>
            <person name="Grigoriev I.V."/>
        </authorList>
    </citation>
    <scope>NUCLEOTIDE SEQUENCE</scope>
    <source>
        <strain evidence="1">P77</strain>
    </source>
</reference>
<protein>
    <recommendedName>
        <fullName evidence="3">HTH CENPB-type domain-containing protein</fullName>
    </recommendedName>
</protein>